<dbReference type="InterPro" id="IPR036097">
    <property type="entry name" value="HisK_dim/P_sf"/>
</dbReference>
<dbReference type="SUPFAM" id="SSF55785">
    <property type="entry name" value="PYP-like sensor domain (PAS domain)"/>
    <property type="match status" value="1"/>
</dbReference>
<sequence length="746" mass="82316">MWLSSHNISKQFDWLLYDQVQQFSQLPAANDIVIVNIDEKSIATLGRWPWPRDKHAQLITQLQQAGAKAIAFDIIFADSDSNNPEADLAFAQAIADHGKVLLPLYIKQISLQGQVLEVPPAPLFYRAAHSIGHVHVAPNEDGVVRSLFLKEGVNSAYWPHLSLALWQMLAGPQPLPGSQQAAANTTSQQQYIIRDFHNFLPMPGPQQGLRHVSYSDVINAEVDSSLLKHSLVFVGASAAGLGDTITTPIGTMNGVEFNAWAFHALRNGVLIQQLNRTTLIICHSISVFILLLILGRLSPRAFLTATLLSIIGLVTISALLQLQAQLWLAISPIIIALLAFYPLWSWRRLEVALHYLCQEMNDLESSPITTALAISANKKPSTKAKGSELVSQTINRLKQLRNIAQTNQRLMQKSLEQLNDAVIISNTSGRIILSNQAFAEMISPTEQQQQDLYAALSNIELQNYNWPSVINDLQINSPAFALQGTHKHSGKDLFCQGHVAAINSSHNDTFIISITDVSQLKAAEKSRIEALNFLSHDLRSPMVSVLAIIEQQQKHTNPQQQALANIALLVQKNLSYAESFLQLNRAEAITHEQLHLCDLHSVFDSAQTQAIALAHSKNINIITQRSNEDAWVLGDNNLLERALINLLSNAIKYSPANSKVSLSLIAEDEQLLLQVCDQGCGINADELPTLFDRYTRAKQHQHEMGSGLGLHFVATVAHKHQGQIEVSSQLGEGSCFTLKLPKANPV</sequence>
<evidence type="ECO:0000256" key="4">
    <source>
        <dbReference type="ARBA" id="ARBA00022679"/>
    </source>
</evidence>
<reference evidence="9 10" key="1">
    <citation type="submission" date="2022-12" db="EMBL/GenBank/DDBJ databases">
        <title>Dasania phycosphaerae sp. nov., isolated from particulate material of the south coast of Korea.</title>
        <authorList>
            <person name="Jiang Y."/>
        </authorList>
    </citation>
    <scope>NUCLEOTIDE SEQUENCE [LARGE SCALE GENOMIC DNA]</scope>
    <source>
        <strain evidence="9 10">GY-19</strain>
    </source>
</reference>
<dbReference type="InterPro" id="IPR017181">
    <property type="entry name" value="Sig_transdc_His_kin_CHASE2"/>
</dbReference>
<dbReference type="SUPFAM" id="SSF47384">
    <property type="entry name" value="Homodimeric domain of signal transducing histidine kinase"/>
    <property type="match status" value="1"/>
</dbReference>
<keyword evidence="5" id="KW-0418">Kinase</keyword>
<evidence type="ECO:0000259" key="8">
    <source>
        <dbReference type="PROSITE" id="PS50109"/>
    </source>
</evidence>
<keyword evidence="4" id="KW-0808">Transferase</keyword>
<dbReference type="GO" id="GO:0005886">
    <property type="term" value="C:plasma membrane"/>
    <property type="evidence" value="ECO:0007669"/>
    <property type="project" value="TreeGrafter"/>
</dbReference>
<dbReference type="InterPro" id="IPR035965">
    <property type="entry name" value="PAS-like_dom_sf"/>
</dbReference>
<evidence type="ECO:0000256" key="5">
    <source>
        <dbReference type="ARBA" id="ARBA00022777"/>
    </source>
</evidence>
<dbReference type="InterPro" id="IPR036890">
    <property type="entry name" value="HATPase_C_sf"/>
</dbReference>
<feature type="transmembrane region" description="Helical" evidence="7">
    <location>
        <begin position="301"/>
        <end position="320"/>
    </location>
</feature>
<name>A0A9J6RG41_9GAMM</name>
<gene>
    <name evidence="9" type="ORF">O0V09_00315</name>
</gene>
<dbReference type="SUPFAM" id="SSF55874">
    <property type="entry name" value="ATPase domain of HSP90 chaperone/DNA topoisomerase II/histidine kinase"/>
    <property type="match status" value="1"/>
</dbReference>
<dbReference type="AlphaFoldDB" id="A0A9J6RG41"/>
<dbReference type="GO" id="GO:0016036">
    <property type="term" value="P:cellular response to phosphate starvation"/>
    <property type="evidence" value="ECO:0007669"/>
    <property type="project" value="TreeGrafter"/>
</dbReference>
<dbReference type="Pfam" id="PF05226">
    <property type="entry name" value="CHASE2"/>
    <property type="match status" value="1"/>
</dbReference>
<dbReference type="PANTHER" id="PTHR45453:SF1">
    <property type="entry name" value="PHOSPHATE REGULON SENSOR PROTEIN PHOR"/>
    <property type="match status" value="1"/>
</dbReference>
<dbReference type="InterPro" id="IPR005467">
    <property type="entry name" value="His_kinase_dom"/>
</dbReference>
<dbReference type="PROSITE" id="PS50109">
    <property type="entry name" value="HIS_KIN"/>
    <property type="match status" value="1"/>
</dbReference>
<dbReference type="PIRSF" id="PIRSF037347">
    <property type="entry name" value="STHK_CHASE2_PAS_prd"/>
    <property type="match status" value="1"/>
</dbReference>
<keyword evidence="6" id="KW-0902">Two-component regulatory system</keyword>
<dbReference type="FunFam" id="3.30.565.10:FF:000006">
    <property type="entry name" value="Sensor histidine kinase WalK"/>
    <property type="match status" value="1"/>
</dbReference>
<dbReference type="RefSeq" id="WP_258329770.1">
    <property type="nucleotide sequence ID" value="NZ_JAPTGG010000001.1"/>
</dbReference>
<comment type="caution">
    <text evidence="9">The sequence shown here is derived from an EMBL/GenBank/DDBJ whole genome shotgun (WGS) entry which is preliminary data.</text>
</comment>
<feature type="domain" description="Histidine kinase" evidence="8">
    <location>
        <begin position="533"/>
        <end position="744"/>
    </location>
</feature>
<protein>
    <recommendedName>
        <fullName evidence="2">histidine kinase</fullName>
        <ecNumber evidence="2">2.7.13.3</ecNumber>
    </recommendedName>
</protein>
<evidence type="ECO:0000256" key="6">
    <source>
        <dbReference type="ARBA" id="ARBA00023012"/>
    </source>
</evidence>
<keyword evidence="3" id="KW-0597">Phosphoprotein</keyword>
<dbReference type="InterPro" id="IPR050351">
    <property type="entry name" value="BphY/WalK/GraS-like"/>
</dbReference>
<dbReference type="GO" id="GO:0000155">
    <property type="term" value="F:phosphorelay sensor kinase activity"/>
    <property type="evidence" value="ECO:0007669"/>
    <property type="project" value="InterPro"/>
</dbReference>
<dbReference type="SMART" id="SM01080">
    <property type="entry name" value="CHASE2"/>
    <property type="match status" value="1"/>
</dbReference>
<dbReference type="GO" id="GO:0004721">
    <property type="term" value="F:phosphoprotein phosphatase activity"/>
    <property type="evidence" value="ECO:0007669"/>
    <property type="project" value="TreeGrafter"/>
</dbReference>
<evidence type="ECO:0000256" key="3">
    <source>
        <dbReference type="ARBA" id="ARBA00022553"/>
    </source>
</evidence>
<dbReference type="InterPro" id="IPR003594">
    <property type="entry name" value="HATPase_dom"/>
</dbReference>
<keyword evidence="7" id="KW-0812">Transmembrane</keyword>
<evidence type="ECO:0000256" key="7">
    <source>
        <dbReference type="SAM" id="Phobius"/>
    </source>
</evidence>
<dbReference type="SMART" id="SM00387">
    <property type="entry name" value="HATPase_c"/>
    <property type="match status" value="1"/>
</dbReference>
<dbReference type="EC" id="2.7.13.3" evidence="2"/>
<accession>A0A9J6RG41</accession>
<evidence type="ECO:0000256" key="1">
    <source>
        <dbReference type="ARBA" id="ARBA00000085"/>
    </source>
</evidence>
<proteinExistence type="predicted"/>
<dbReference type="PRINTS" id="PR00344">
    <property type="entry name" value="BCTRLSENSOR"/>
</dbReference>
<dbReference type="InterPro" id="IPR004358">
    <property type="entry name" value="Sig_transdc_His_kin-like_C"/>
</dbReference>
<dbReference type="Gene3D" id="3.30.565.10">
    <property type="entry name" value="Histidine kinase-like ATPase, C-terminal domain"/>
    <property type="match status" value="1"/>
</dbReference>
<dbReference type="EMBL" id="JAPTGG010000001">
    <property type="protein sequence ID" value="MCZ0863622.1"/>
    <property type="molecule type" value="Genomic_DNA"/>
</dbReference>
<keyword evidence="7" id="KW-1133">Transmembrane helix</keyword>
<evidence type="ECO:0000313" key="9">
    <source>
        <dbReference type="EMBL" id="MCZ0863622.1"/>
    </source>
</evidence>
<dbReference type="Gene3D" id="3.30.450.20">
    <property type="entry name" value="PAS domain"/>
    <property type="match status" value="1"/>
</dbReference>
<dbReference type="PANTHER" id="PTHR45453">
    <property type="entry name" value="PHOSPHATE REGULON SENSOR PROTEIN PHOR"/>
    <property type="match status" value="1"/>
</dbReference>
<dbReference type="Pfam" id="PF02518">
    <property type="entry name" value="HATPase_c"/>
    <property type="match status" value="1"/>
</dbReference>
<dbReference type="InterPro" id="IPR007890">
    <property type="entry name" value="CHASE2"/>
</dbReference>
<feature type="transmembrane region" description="Helical" evidence="7">
    <location>
        <begin position="326"/>
        <end position="344"/>
    </location>
</feature>
<evidence type="ECO:0000313" key="10">
    <source>
        <dbReference type="Proteomes" id="UP001069090"/>
    </source>
</evidence>
<dbReference type="Proteomes" id="UP001069090">
    <property type="component" value="Unassembled WGS sequence"/>
</dbReference>
<feature type="transmembrane region" description="Helical" evidence="7">
    <location>
        <begin position="277"/>
        <end position="294"/>
    </location>
</feature>
<comment type="catalytic activity">
    <reaction evidence="1">
        <text>ATP + protein L-histidine = ADP + protein N-phospho-L-histidine.</text>
        <dbReference type="EC" id="2.7.13.3"/>
    </reaction>
</comment>
<organism evidence="9 10">
    <name type="scientific">Dasania phycosphaerae</name>
    <dbReference type="NCBI Taxonomy" id="2950436"/>
    <lineage>
        <taxon>Bacteria</taxon>
        <taxon>Pseudomonadati</taxon>
        <taxon>Pseudomonadota</taxon>
        <taxon>Gammaproteobacteria</taxon>
        <taxon>Cellvibrionales</taxon>
        <taxon>Spongiibacteraceae</taxon>
        <taxon>Dasania</taxon>
    </lineage>
</organism>
<keyword evidence="10" id="KW-1185">Reference proteome</keyword>
<keyword evidence="7" id="KW-0472">Membrane</keyword>
<evidence type="ECO:0000256" key="2">
    <source>
        <dbReference type="ARBA" id="ARBA00012438"/>
    </source>
</evidence>